<feature type="region of interest" description="Disordered" evidence="1">
    <location>
        <begin position="29"/>
        <end position="49"/>
    </location>
</feature>
<feature type="compositionally biased region" description="Polar residues" evidence="1">
    <location>
        <begin position="117"/>
        <end position="126"/>
    </location>
</feature>
<feature type="compositionally biased region" description="Basic and acidic residues" evidence="1">
    <location>
        <begin position="323"/>
        <end position="341"/>
    </location>
</feature>
<evidence type="ECO:0000313" key="3">
    <source>
        <dbReference type="Proteomes" id="UP000824469"/>
    </source>
</evidence>
<evidence type="ECO:0000313" key="2">
    <source>
        <dbReference type="EMBL" id="KAH9313182.1"/>
    </source>
</evidence>
<keyword evidence="3" id="KW-1185">Reference proteome</keyword>
<feature type="region of interest" description="Disordered" evidence="1">
    <location>
        <begin position="1225"/>
        <end position="1245"/>
    </location>
</feature>
<protein>
    <submittedName>
        <fullName evidence="2">Uncharacterized protein</fullName>
    </submittedName>
</protein>
<feature type="region of interest" description="Disordered" evidence="1">
    <location>
        <begin position="72"/>
        <end position="155"/>
    </location>
</feature>
<comment type="caution">
    <text evidence="2">The sequence shown here is derived from an EMBL/GenBank/DDBJ whole genome shotgun (WGS) entry which is preliminary data.</text>
</comment>
<sequence length="1982" mass="220845">MPQGNLVKRNNLKGLRALDSLHLAAMELNESETENASKKSDEILSAELDEETCVRIRKKSRRVSFADITSVHVFDRDEDFETPPDDKPNARENTVSTPPHGSPRPHPKNLRDKDTGQHLQLTPSSIQKKDSQDSVPEAGSPGSVSDKGTPDEDREFFGPVSLWHIAAGMNGLSPVSDDITLDCTTFSLQFGKLICPDKQRSDHTEGVKTPVLETEGRTLVTEDLKTPVEQIGQPSKENAMSLTQPKKPITCPAVLDDKTLDSCERMNVMSLIEEKQFNYDFASLSPDLDSMLAEKMSQIQTGISVTELNQGEEHFGSCSRSESASRKTEQGMEFKDSAGEEVKMSSTESIAAIKQDDAKLSPDHKRNQFTIENMSTMHNKNTALTTEMDLSVYCFDEENQQQQQRSARFLSPELKGEAKNLADKEVDRCWIDVFVTEHVKDTKVISDVEIKQSIIETVGVKDNKDTKLMEGEKFSSIKFEAEQQHKQTGRLSDTEVGLEPKTFDDLEIQGSTIEIMANKHCNDSRFTTTEEGNQSMIKTATEDCKTDSKLTTGNGTSLLNFEGDQSREKEKEMTPLNLRQETGLMSLSEVELETSNINIMVTDNNAFEFTPDVESNQSMVEIAETKCEKDNNVRLSDDSNLHECEEQQQHQCQKKRLVNMGWDMVLNHVNMDFEMSATEVVGAKHHHVTEANQDAEMIFSINTIEANNCYKDIRTKPAYDSSLSIFDGQQQKQERKSLIDPGSGSVQKDLAVVEEASATASTATNRTNLTTDAGINLSTLEIVSTKNALPSLSNLKDEQHEEHEERLLNLKLGVNLHDVDRVETERTSNCIMTFKERNDKKLTPNSEMNQSATKTLTASDNFPYKFEGGHFQEEHQSISSNLAQDMQAKDPVIVEVETSAIEVMATKQITDTRLASGGDLNPSLEIMAIKHNKDARFPRCDHSSDPSYNGKDETQQELMLMSDCEMHPQNYVNMERERSMILISTTEQNDLIELTHNIGTIHSRGIVAAKGKGDSKIVPDVKMNQSLAELHEKDDFALSNFITHLNPKEEHQQQKQQIFISSEGVNIYGESKLSEDQPIGNFKEAGSISEPIKLKTTTPRKKNQQKSASSVDDVALIGTCGSLENVHSEGSIELFPKLDGTAGRSGTVSVKDFFCVFPVSTGDTQQVCKYVDPAQLEVSSSAPSQPLMKHSIPESKTCHSKSNTISDSSVTPLKKPTELENVLKYPFTPDENLEDSKSKEKKKSSSSSAYLTKLLLRSMGSKEGHGIPNNGVCTPKESSGNILEVNLIPSSQIIESNFSTSGIDQCKNSSLKNKLSKNQNTKHFNTPLNDTTASASHFMFPTQLISCDMKSTTEYKLYDLQQNMSPVHKDASLFGMKHHVLVGNSERDLLCSVQPILSPTKRITPSGLLDDPCSLTNVKKSNFLSEIRNEAKGCGTSSNDLRPILAPNRGTMHELTRSGSLDDSGSLTNVKKSNFLSEIRNDAEGCGTSSNAFSTPVNAVSCGDANYSHAHCKSIEHLNLCHETHQIDVQNSFQERVRDAHGGTHVYSEHRVTPNLMDIRTLNTLSINNDFSRTSHSKLNIQGKRQEEFFFQQAPAYSTPRNANNFSQTGAGIILGNANDSVCKKSHPMKLNTVYSSTKSKNGEEACCLLAQDIKTQSNHENVSLPYSENECNSTQQKKLSWKNLEKNQLPNYTSGTLSQGSIMLQHARGDSCIKTYEFSYVSEKTLPTQACDDEENHGKKRKSRVMDAQERSGLIKDYVNNSLNCRIKPAESVHSGRFYLESSEGRIHSSKKPFITRIEPTADVMAMESGKLINVSDKFCQGGEELHIPLIFKPKTLEEWLIFLFLSQPQLGLLQVKLKMLREDMDSMKFSNNQQFQALDVKKCPQMENKYLTKQQSSVGSVKWLQQVVAHEKSKLLLLQAKKHELMRAAQELHSGCQESDKLKSFYLQTKGQFGGPVNTATAREDKVAYVHSLEAEIEKQ</sequence>
<dbReference type="PANTHER" id="PTHR35707:SF1">
    <property type="entry name" value="SPC7 KINETOCHORE PROTEIN DOMAIN-CONTAINING PROTEIN"/>
    <property type="match status" value="1"/>
</dbReference>
<dbReference type="EMBL" id="JAHRHJ020000006">
    <property type="protein sequence ID" value="KAH9313182.1"/>
    <property type="molecule type" value="Genomic_DNA"/>
</dbReference>
<feature type="region of interest" description="Disordered" evidence="1">
    <location>
        <begin position="1179"/>
        <end position="1212"/>
    </location>
</feature>
<dbReference type="PANTHER" id="PTHR35707">
    <property type="entry name" value="OS06G0608100 PROTEIN"/>
    <property type="match status" value="1"/>
</dbReference>
<gene>
    <name evidence="2" type="ORF">KI387_028217</name>
</gene>
<feature type="non-terminal residue" evidence="2">
    <location>
        <position position="1"/>
    </location>
</feature>
<feature type="region of interest" description="Disordered" evidence="1">
    <location>
        <begin position="1090"/>
        <end position="1109"/>
    </location>
</feature>
<reference evidence="2 3" key="1">
    <citation type="journal article" date="2021" name="Nat. Plants">
        <title>The Taxus genome provides insights into paclitaxel biosynthesis.</title>
        <authorList>
            <person name="Xiong X."/>
            <person name="Gou J."/>
            <person name="Liao Q."/>
            <person name="Li Y."/>
            <person name="Zhou Q."/>
            <person name="Bi G."/>
            <person name="Li C."/>
            <person name="Du R."/>
            <person name="Wang X."/>
            <person name="Sun T."/>
            <person name="Guo L."/>
            <person name="Liang H."/>
            <person name="Lu P."/>
            <person name="Wu Y."/>
            <person name="Zhang Z."/>
            <person name="Ro D.K."/>
            <person name="Shang Y."/>
            <person name="Huang S."/>
            <person name="Yan J."/>
        </authorList>
    </citation>
    <scope>NUCLEOTIDE SEQUENCE [LARGE SCALE GENOMIC DNA]</scope>
    <source>
        <strain evidence="2">Ta-2019</strain>
    </source>
</reference>
<proteinExistence type="predicted"/>
<evidence type="ECO:0000256" key="1">
    <source>
        <dbReference type="SAM" id="MobiDB-lite"/>
    </source>
</evidence>
<dbReference type="Proteomes" id="UP000824469">
    <property type="component" value="Unassembled WGS sequence"/>
</dbReference>
<feature type="compositionally biased region" description="Polar residues" evidence="1">
    <location>
        <begin position="1200"/>
        <end position="1211"/>
    </location>
</feature>
<organism evidence="2 3">
    <name type="scientific">Taxus chinensis</name>
    <name type="common">Chinese yew</name>
    <name type="synonym">Taxus wallichiana var. chinensis</name>
    <dbReference type="NCBI Taxonomy" id="29808"/>
    <lineage>
        <taxon>Eukaryota</taxon>
        <taxon>Viridiplantae</taxon>
        <taxon>Streptophyta</taxon>
        <taxon>Embryophyta</taxon>
        <taxon>Tracheophyta</taxon>
        <taxon>Spermatophyta</taxon>
        <taxon>Pinopsida</taxon>
        <taxon>Pinidae</taxon>
        <taxon>Conifers II</taxon>
        <taxon>Cupressales</taxon>
        <taxon>Taxaceae</taxon>
        <taxon>Taxus</taxon>
    </lineage>
</organism>
<feature type="region of interest" description="Disordered" evidence="1">
    <location>
        <begin position="316"/>
        <end position="341"/>
    </location>
</feature>
<accession>A0AA38FZ60</accession>
<dbReference type="OMA" id="TIEIMAN"/>
<name>A0AA38FZ60_TAXCH</name>